<dbReference type="Proteomes" id="UP000095751">
    <property type="component" value="Unassembled WGS sequence"/>
</dbReference>
<dbReference type="KEGG" id="fcy:FRACYDRAFT_249272"/>
<dbReference type="InParanoid" id="A0A1E7EST4"/>
<accession>A0A1E7EST4</accession>
<feature type="region of interest" description="Disordered" evidence="1">
    <location>
        <begin position="144"/>
        <end position="224"/>
    </location>
</feature>
<feature type="compositionally biased region" description="Polar residues" evidence="1">
    <location>
        <begin position="164"/>
        <end position="180"/>
    </location>
</feature>
<dbReference type="InterPro" id="IPR049227">
    <property type="entry name" value="DUF6824"/>
</dbReference>
<protein>
    <recommendedName>
        <fullName evidence="2">DUF6824 domain-containing protein</fullName>
    </recommendedName>
</protein>
<feature type="compositionally biased region" description="Polar residues" evidence="1">
    <location>
        <begin position="359"/>
        <end position="370"/>
    </location>
</feature>
<feature type="domain" description="DUF6824" evidence="2">
    <location>
        <begin position="61"/>
        <end position="140"/>
    </location>
</feature>
<dbReference type="OrthoDB" id="46500at2759"/>
<dbReference type="AlphaFoldDB" id="A0A1E7EST4"/>
<organism evidence="3 4">
    <name type="scientific">Fragilariopsis cylindrus CCMP1102</name>
    <dbReference type="NCBI Taxonomy" id="635003"/>
    <lineage>
        <taxon>Eukaryota</taxon>
        <taxon>Sar</taxon>
        <taxon>Stramenopiles</taxon>
        <taxon>Ochrophyta</taxon>
        <taxon>Bacillariophyta</taxon>
        <taxon>Bacillariophyceae</taxon>
        <taxon>Bacillariophycidae</taxon>
        <taxon>Bacillariales</taxon>
        <taxon>Bacillariaceae</taxon>
        <taxon>Fragilariopsis</taxon>
    </lineage>
</organism>
<evidence type="ECO:0000259" key="2">
    <source>
        <dbReference type="Pfam" id="PF20710"/>
    </source>
</evidence>
<keyword evidence="4" id="KW-1185">Reference proteome</keyword>
<evidence type="ECO:0000313" key="3">
    <source>
        <dbReference type="EMBL" id="OEU08929.1"/>
    </source>
</evidence>
<feature type="compositionally biased region" description="Low complexity" evidence="1">
    <location>
        <begin position="252"/>
        <end position="270"/>
    </location>
</feature>
<feature type="region of interest" description="Disordered" evidence="1">
    <location>
        <begin position="252"/>
        <end position="278"/>
    </location>
</feature>
<gene>
    <name evidence="3" type="ORF">FRACYDRAFT_249272</name>
</gene>
<dbReference type="Pfam" id="PF20710">
    <property type="entry name" value="DUF6824"/>
    <property type="match status" value="1"/>
</dbReference>
<evidence type="ECO:0000313" key="4">
    <source>
        <dbReference type="Proteomes" id="UP000095751"/>
    </source>
</evidence>
<evidence type="ECO:0000256" key="1">
    <source>
        <dbReference type="SAM" id="MobiDB-lite"/>
    </source>
</evidence>
<sequence length="384" mass="43052">MTFENKLFVPTATQFNPRRFCRTEGCNRTVKSQGLCQRHGAKPRTCKVEGCDKQAQGNFDKMCTHAGNVQFRDTIHSKKKEYLAPSTERLEKAHITAGIVNDIRTMDPPGRFLKEDKGTKLWFDIGDTKAIKKTSQALREDAPDIRPEIGGTGSYDSLDDSMIPMNTKNGDTTKSKSLSPRGSRRGNAITGPQQNLNPVWPPRQEGNNNNNIQRPHPDYQAQTSMPPPFMPQRGNNNININNNINYAISHPTQQLQQQQPTQQHQQQHQQQQHEHQHQQVFETHNIPIQVPSSLANHPSSSFSNQIFSGAQSVSNKVASASRKAMEALSQAGSTTTNQQYAPYGYGSRPSGRSRKEVNTDTSFDTEYTSLNTSLNSSMDIEEWN</sequence>
<dbReference type="EMBL" id="KV784378">
    <property type="protein sequence ID" value="OEU08929.1"/>
    <property type="molecule type" value="Genomic_DNA"/>
</dbReference>
<name>A0A1E7EST4_9STRA</name>
<reference evidence="3 4" key="1">
    <citation type="submission" date="2016-09" db="EMBL/GenBank/DDBJ databases">
        <title>Extensive genetic diversity and differential bi-allelic expression allows diatom success in the polar Southern Ocean.</title>
        <authorList>
            <consortium name="DOE Joint Genome Institute"/>
            <person name="Mock T."/>
            <person name="Otillar R.P."/>
            <person name="Strauss J."/>
            <person name="Dupont C."/>
            <person name="Frickenhaus S."/>
            <person name="Maumus F."/>
            <person name="Mcmullan M."/>
            <person name="Sanges R."/>
            <person name="Schmutz J."/>
            <person name="Toseland A."/>
            <person name="Valas R."/>
            <person name="Veluchamy A."/>
            <person name="Ward B.J."/>
            <person name="Allen A."/>
            <person name="Barry K."/>
            <person name="Falciatore A."/>
            <person name="Ferrante M."/>
            <person name="Fortunato A.E."/>
            <person name="Gloeckner G."/>
            <person name="Gruber A."/>
            <person name="Hipkin R."/>
            <person name="Janech M."/>
            <person name="Kroth P."/>
            <person name="Leese F."/>
            <person name="Lindquist E."/>
            <person name="Lyon B.R."/>
            <person name="Martin J."/>
            <person name="Mayer C."/>
            <person name="Parker M."/>
            <person name="Quesneville H."/>
            <person name="Raymond J."/>
            <person name="Uhlig C."/>
            <person name="Valentin K.U."/>
            <person name="Worden A.Z."/>
            <person name="Armbrust E.V."/>
            <person name="Bowler C."/>
            <person name="Green B."/>
            <person name="Moulton V."/>
            <person name="Van Oosterhout C."/>
            <person name="Grigoriev I."/>
        </authorList>
    </citation>
    <scope>NUCLEOTIDE SEQUENCE [LARGE SCALE GENOMIC DNA]</scope>
    <source>
        <strain evidence="3 4">CCMP1102</strain>
    </source>
</reference>
<proteinExistence type="predicted"/>
<feature type="region of interest" description="Disordered" evidence="1">
    <location>
        <begin position="328"/>
        <end position="370"/>
    </location>
</feature>
<feature type="compositionally biased region" description="Polar residues" evidence="1">
    <location>
        <begin position="330"/>
        <end position="340"/>
    </location>
</feature>